<organism evidence="2 3">
    <name type="scientific">Pieris macdunnoughi</name>
    <dbReference type="NCBI Taxonomy" id="345717"/>
    <lineage>
        <taxon>Eukaryota</taxon>
        <taxon>Metazoa</taxon>
        <taxon>Ecdysozoa</taxon>
        <taxon>Arthropoda</taxon>
        <taxon>Hexapoda</taxon>
        <taxon>Insecta</taxon>
        <taxon>Pterygota</taxon>
        <taxon>Neoptera</taxon>
        <taxon>Endopterygota</taxon>
        <taxon>Lepidoptera</taxon>
        <taxon>Glossata</taxon>
        <taxon>Ditrysia</taxon>
        <taxon>Papilionoidea</taxon>
        <taxon>Pieridae</taxon>
        <taxon>Pierinae</taxon>
        <taxon>Pieris</taxon>
    </lineage>
</organism>
<sequence>MIFIVLVLFLVIECIAYPSVTTNKTESQYRYDIVNVTFIEQTKTENFNPKKNHTSDRKIYHLNKINSIKKENQQSVSRNFALIPRMDNVSFIQAAVKDTNESTYDRSQIEPYKGTNLKNNSEHTNDYFNQPTIENSNNSEANYEKDPMPLELNIFKGDECPSGFTKISDRCVKVDNKS</sequence>
<protein>
    <submittedName>
        <fullName evidence="2">Uncharacterized protein</fullName>
    </submittedName>
</protein>
<evidence type="ECO:0000256" key="1">
    <source>
        <dbReference type="SAM" id="SignalP"/>
    </source>
</evidence>
<dbReference type="AlphaFoldDB" id="A0A821S6T7"/>
<keyword evidence="3" id="KW-1185">Reference proteome</keyword>
<reference evidence="2" key="1">
    <citation type="submission" date="2021-02" db="EMBL/GenBank/DDBJ databases">
        <authorList>
            <person name="Steward A R."/>
        </authorList>
    </citation>
    <scope>NUCLEOTIDE SEQUENCE</scope>
</reference>
<evidence type="ECO:0000313" key="3">
    <source>
        <dbReference type="Proteomes" id="UP000663880"/>
    </source>
</evidence>
<feature type="signal peptide" evidence="1">
    <location>
        <begin position="1"/>
        <end position="16"/>
    </location>
</feature>
<comment type="caution">
    <text evidence="2">The sequence shown here is derived from an EMBL/GenBank/DDBJ whole genome shotgun (WGS) entry which is preliminary data.</text>
</comment>
<dbReference type="EMBL" id="CAJOBZ010000017">
    <property type="protein sequence ID" value="CAF4854345.1"/>
    <property type="molecule type" value="Genomic_DNA"/>
</dbReference>
<dbReference type="Proteomes" id="UP000663880">
    <property type="component" value="Unassembled WGS sequence"/>
</dbReference>
<gene>
    <name evidence="2" type="ORF">PMACD_LOCUS7342</name>
</gene>
<accession>A0A821S6T7</accession>
<evidence type="ECO:0000313" key="2">
    <source>
        <dbReference type="EMBL" id="CAF4854345.1"/>
    </source>
</evidence>
<keyword evidence="1" id="KW-0732">Signal</keyword>
<proteinExistence type="predicted"/>
<feature type="chain" id="PRO_5032965392" evidence="1">
    <location>
        <begin position="17"/>
        <end position="178"/>
    </location>
</feature>
<name>A0A821S6T7_9NEOP</name>